<organism evidence="1 2">
    <name type="scientific">Colocasia esculenta</name>
    <name type="common">Wild taro</name>
    <name type="synonym">Arum esculentum</name>
    <dbReference type="NCBI Taxonomy" id="4460"/>
    <lineage>
        <taxon>Eukaryota</taxon>
        <taxon>Viridiplantae</taxon>
        <taxon>Streptophyta</taxon>
        <taxon>Embryophyta</taxon>
        <taxon>Tracheophyta</taxon>
        <taxon>Spermatophyta</taxon>
        <taxon>Magnoliopsida</taxon>
        <taxon>Liliopsida</taxon>
        <taxon>Araceae</taxon>
        <taxon>Aroideae</taxon>
        <taxon>Colocasieae</taxon>
        <taxon>Colocasia</taxon>
    </lineage>
</organism>
<comment type="caution">
    <text evidence="1">The sequence shown here is derived from an EMBL/GenBank/DDBJ whole genome shotgun (WGS) entry which is preliminary data.</text>
</comment>
<gene>
    <name evidence="1" type="ORF">Taro_049184</name>
</gene>
<evidence type="ECO:0000313" key="1">
    <source>
        <dbReference type="EMBL" id="MQM16230.1"/>
    </source>
</evidence>
<protein>
    <submittedName>
        <fullName evidence="1">Uncharacterized protein</fullName>
    </submittedName>
</protein>
<keyword evidence="2" id="KW-1185">Reference proteome</keyword>
<sequence>MNMGRTATSTYAKWIMLRRRMFLRTTHLNPLAVWFKGCALTIRTDLTRTHIVYGYVKGRIVDT</sequence>
<dbReference type="AlphaFoldDB" id="A0A843XAB1"/>
<dbReference type="EMBL" id="NMUH01006902">
    <property type="protein sequence ID" value="MQM16230.1"/>
    <property type="molecule type" value="Genomic_DNA"/>
</dbReference>
<feature type="non-terminal residue" evidence="1">
    <location>
        <position position="1"/>
    </location>
</feature>
<dbReference type="Proteomes" id="UP000652761">
    <property type="component" value="Unassembled WGS sequence"/>
</dbReference>
<name>A0A843XAB1_COLES</name>
<evidence type="ECO:0000313" key="2">
    <source>
        <dbReference type="Proteomes" id="UP000652761"/>
    </source>
</evidence>
<proteinExistence type="predicted"/>
<reference evidence="1" key="1">
    <citation type="submission" date="2017-07" db="EMBL/GenBank/DDBJ databases">
        <title>Taro Niue Genome Assembly and Annotation.</title>
        <authorList>
            <person name="Atibalentja N."/>
            <person name="Keating K."/>
            <person name="Fields C.J."/>
        </authorList>
    </citation>
    <scope>NUCLEOTIDE SEQUENCE</scope>
    <source>
        <strain evidence="1">Niue_2</strain>
        <tissue evidence="1">Leaf</tissue>
    </source>
</reference>
<accession>A0A843XAB1</accession>